<dbReference type="InterPro" id="IPR018312">
    <property type="entry name" value="Chromosome_initiator_DnaA_CS"/>
</dbReference>
<dbReference type="Gene3D" id="1.10.1750.10">
    <property type="match status" value="1"/>
</dbReference>
<dbReference type="CDD" id="cd00009">
    <property type="entry name" value="AAA"/>
    <property type="match status" value="1"/>
</dbReference>
<evidence type="ECO:0000313" key="11">
    <source>
        <dbReference type="EMBL" id="CAB4814342.1"/>
    </source>
</evidence>
<dbReference type="EMBL" id="CAFAAQ010000135">
    <property type="protein sequence ID" value="CAB4814342.1"/>
    <property type="molecule type" value="Genomic_DNA"/>
</dbReference>
<keyword evidence="4" id="KW-0547">Nucleotide-binding</keyword>
<dbReference type="PRINTS" id="PR00051">
    <property type="entry name" value="DNAA"/>
</dbReference>
<comment type="similarity">
    <text evidence="1">Belongs to the DnaA family.</text>
</comment>
<keyword evidence="6" id="KW-0446">Lipid-binding</keyword>
<evidence type="ECO:0000259" key="10">
    <source>
        <dbReference type="SMART" id="SM00760"/>
    </source>
</evidence>
<evidence type="ECO:0000256" key="5">
    <source>
        <dbReference type="ARBA" id="ARBA00022840"/>
    </source>
</evidence>
<dbReference type="GO" id="GO:0005524">
    <property type="term" value="F:ATP binding"/>
    <property type="evidence" value="ECO:0007669"/>
    <property type="project" value="UniProtKB-KW"/>
</dbReference>
<dbReference type="Gene3D" id="1.10.8.60">
    <property type="match status" value="1"/>
</dbReference>
<evidence type="ECO:0000256" key="7">
    <source>
        <dbReference type="ARBA" id="ARBA00023125"/>
    </source>
</evidence>
<gene>
    <name evidence="11" type="ORF">UFOPK3046_01349</name>
    <name evidence="12" type="ORF">UFOPK3914_01485</name>
    <name evidence="13" type="ORF">UFOPK4173_01874</name>
</gene>
<dbReference type="SMART" id="SM00382">
    <property type="entry name" value="AAA"/>
    <property type="match status" value="1"/>
</dbReference>
<dbReference type="InterPro" id="IPR038454">
    <property type="entry name" value="DnaA_N_sf"/>
</dbReference>
<feature type="region of interest" description="Disordered" evidence="8">
    <location>
        <begin position="88"/>
        <end position="113"/>
    </location>
</feature>
<dbReference type="InterPro" id="IPR020591">
    <property type="entry name" value="Chromosome_initiator_DnaA-like"/>
</dbReference>
<dbReference type="AlphaFoldDB" id="A0A6J7SHD6"/>
<evidence type="ECO:0000256" key="6">
    <source>
        <dbReference type="ARBA" id="ARBA00023121"/>
    </source>
</evidence>
<dbReference type="NCBIfam" id="NF010686">
    <property type="entry name" value="PRK14086.1"/>
    <property type="match status" value="1"/>
</dbReference>
<dbReference type="GO" id="GO:0005886">
    <property type="term" value="C:plasma membrane"/>
    <property type="evidence" value="ECO:0007669"/>
    <property type="project" value="TreeGrafter"/>
</dbReference>
<dbReference type="Pfam" id="PF08299">
    <property type="entry name" value="Bac_DnaA_C"/>
    <property type="match status" value="1"/>
</dbReference>
<dbReference type="SUPFAM" id="SSF52540">
    <property type="entry name" value="P-loop containing nucleoside triphosphate hydrolases"/>
    <property type="match status" value="1"/>
</dbReference>
<dbReference type="NCBIfam" id="TIGR00362">
    <property type="entry name" value="DnaA"/>
    <property type="match status" value="1"/>
</dbReference>
<dbReference type="FunFam" id="3.40.50.300:FF:000150">
    <property type="entry name" value="Chromosomal replication initiator protein DnaA"/>
    <property type="match status" value="1"/>
</dbReference>
<feature type="compositionally biased region" description="Polar residues" evidence="8">
    <location>
        <begin position="93"/>
        <end position="102"/>
    </location>
</feature>
<feature type="domain" description="Chromosomal replication initiator DnaA C-terminal" evidence="10">
    <location>
        <begin position="365"/>
        <end position="434"/>
    </location>
</feature>
<dbReference type="EMBL" id="CAFBOG010000156">
    <property type="protein sequence ID" value="CAB4988967.1"/>
    <property type="molecule type" value="Genomic_DNA"/>
</dbReference>
<dbReference type="GO" id="GO:0008289">
    <property type="term" value="F:lipid binding"/>
    <property type="evidence" value="ECO:0007669"/>
    <property type="project" value="UniProtKB-KW"/>
</dbReference>
<dbReference type="Pfam" id="PF00308">
    <property type="entry name" value="Bac_DnaA"/>
    <property type="match status" value="1"/>
</dbReference>
<feature type="compositionally biased region" description="Low complexity" evidence="8">
    <location>
        <begin position="104"/>
        <end position="113"/>
    </location>
</feature>
<dbReference type="InterPro" id="IPR003593">
    <property type="entry name" value="AAA+_ATPase"/>
</dbReference>
<evidence type="ECO:0000256" key="2">
    <source>
        <dbReference type="ARBA" id="ARBA00022490"/>
    </source>
</evidence>
<dbReference type="GO" id="GO:0006275">
    <property type="term" value="P:regulation of DNA replication"/>
    <property type="evidence" value="ECO:0007669"/>
    <property type="project" value="InterPro"/>
</dbReference>
<evidence type="ECO:0000256" key="3">
    <source>
        <dbReference type="ARBA" id="ARBA00022705"/>
    </source>
</evidence>
<dbReference type="InterPro" id="IPR010921">
    <property type="entry name" value="Trp_repressor/repl_initiator"/>
</dbReference>
<reference evidence="13" key="1">
    <citation type="submission" date="2020-05" db="EMBL/GenBank/DDBJ databases">
        <authorList>
            <person name="Chiriac C."/>
            <person name="Salcher M."/>
            <person name="Ghai R."/>
            <person name="Kavagutti S V."/>
        </authorList>
    </citation>
    <scope>NUCLEOTIDE SEQUENCE</scope>
</reference>
<dbReference type="FunFam" id="1.10.1750.10:FF:000002">
    <property type="entry name" value="Chromosomal replication initiator protein DnaA"/>
    <property type="match status" value="1"/>
</dbReference>
<dbReference type="SMART" id="SM00760">
    <property type="entry name" value="Bac_DnaA_C"/>
    <property type="match status" value="1"/>
</dbReference>
<sequence>MGGEGAKIWASAAPLLALQVSDSVWSSTFQDMTGIEIVDDILTVSVPSQLVRQRIEQRYVELLLSALTDAGYPDLTLVIEVEIDTLQPEPESAESQNGSVSNEAAAVTAGSSTGAAPQANAARRYTFDTFVIGQSNRFAHAAALSVAETPARSYNPLFVYGDAGLGKTHLLQSIANYVRENYPQYKVRYLSTETLLNEFVDAIRKNSQPEFKRRYREIDVLLVDDIQFMEGKEQLQEEFFHTFNTLHEAQRQIVLSSDRPPDAIATLEDRLRSRFKMGLITDIQPPDFETRLAILLKKGEQSNTKVPADVLEFIATNITYNIRELEGALIRVSAYAALNNEQLTVELAEIILADSISATKPRQITASYISEKTAEMFGVEVEQLRSKSRTRDLVHARQVGMYVCRELTDLSYPQIGKEFGGRDHTTVIHAYDKISNLMQERRKTYDDVTLLIQQILAR</sequence>
<evidence type="ECO:0000313" key="13">
    <source>
        <dbReference type="EMBL" id="CAB5040784.1"/>
    </source>
</evidence>
<evidence type="ECO:0000256" key="8">
    <source>
        <dbReference type="SAM" id="MobiDB-lite"/>
    </source>
</evidence>
<evidence type="ECO:0000256" key="4">
    <source>
        <dbReference type="ARBA" id="ARBA00022741"/>
    </source>
</evidence>
<dbReference type="GO" id="GO:0003688">
    <property type="term" value="F:DNA replication origin binding"/>
    <property type="evidence" value="ECO:0007669"/>
    <property type="project" value="InterPro"/>
</dbReference>
<proteinExistence type="inferred from homology"/>
<dbReference type="GO" id="GO:0006270">
    <property type="term" value="P:DNA replication initiation"/>
    <property type="evidence" value="ECO:0007669"/>
    <property type="project" value="InterPro"/>
</dbReference>
<dbReference type="CDD" id="cd06571">
    <property type="entry name" value="Bac_DnaA_C"/>
    <property type="match status" value="1"/>
</dbReference>
<dbReference type="InterPro" id="IPR001957">
    <property type="entry name" value="Chromosome_initiator_DnaA"/>
</dbReference>
<dbReference type="PANTHER" id="PTHR30050:SF2">
    <property type="entry name" value="CHROMOSOMAL REPLICATION INITIATOR PROTEIN DNAA"/>
    <property type="match status" value="1"/>
</dbReference>
<dbReference type="InterPro" id="IPR013317">
    <property type="entry name" value="DnaA_dom"/>
</dbReference>
<dbReference type="InterPro" id="IPR013159">
    <property type="entry name" value="DnaA_C"/>
</dbReference>
<dbReference type="SUPFAM" id="SSF48295">
    <property type="entry name" value="TrpR-like"/>
    <property type="match status" value="1"/>
</dbReference>
<protein>
    <submittedName>
        <fullName evidence="13">Unannotated protein</fullName>
    </submittedName>
</protein>
<dbReference type="Gene3D" id="3.30.300.180">
    <property type="match status" value="1"/>
</dbReference>
<evidence type="ECO:0000259" key="9">
    <source>
        <dbReference type="SMART" id="SM00382"/>
    </source>
</evidence>
<dbReference type="PROSITE" id="PS01008">
    <property type="entry name" value="DNAA"/>
    <property type="match status" value="1"/>
</dbReference>
<keyword evidence="2" id="KW-0963">Cytoplasm</keyword>
<dbReference type="InterPro" id="IPR024633">
    <property type="entry name" value="DnaA_N_dom"/>
</dbReference>
<keyword evidence="3" id="KW-0235">DNA replication</keyword>
<keyword evidence="5" id="KW-0067">ATP-binding</keyword>
<evidence type="ECO:0000256" key="1">
    <source>
        <dbReference type="ARBA" id="ARBA00006583"/>
    </source>
</evidence>
<dbReference type="Pfam" id="PF11638">
    <property type="entry name" value="DnaA_N"/>
    <property type="match status" value="1"/>
</dbReference>
<organism evidence="13">
    <name type="scientific">freshwater metagenome</name>
    <dbReference type="NCBI Taxonomy" id="449393"/>
    <lineage>
        <taxon>unclassified sequences</taxon>
        <taxon>metagenomes</taxon>
        <taxon>ecological metagenomes</taxon>
    </lineage>
</organism>
<dbReference type="EMBL" id="CAFBPW010000299">
    <property type="protein sequence ID" value="CAB5040784.1"/>
    <property type="molecule type" value="Genomic_DNA"/>
</dbReference>
<accession>A0A6J7SHD6</accession>
<keyword evidence="7" id="KW-0238">DNA-binding</keyword>
<dbReference type="PANTHER" id="PTHR30050">
    <property type="entry name" value="CHROMOSOMAL REPLICATION INITIATOR PROTEIN DNAA"/>
    <property type="match status" value="1"/>
</dbReference>
<evidence type="ECO:0000313" key="12">
    <source>
        <dbReference type="EMBL" id="CAB4988967.1"/>
    </source>
</evidence>
<feature type="domain" description="AAA+ ATPase" evidence="9">
    <location>
        <begin position="153"/>
        <end position="281"/>
    </location>
</feature>
<dbReference type="InterPro" id="IPR027417">
    <property type="entry name" value="P-loop_NTPase"/>
</dbReference>
<dbReference type="Gene3D" id="3.40.50.300">
    <property type="entry name" value="P-loop containing nucleotide triphosphate hydrolases"/>
    <property type="match status" value="1"/>
</dbReference>
<name>A0A6J7SHD6_9ZZZZ</name>
<dbReference type="HAMAP" id="MF_00377">
    <property type="entry name" value="DnaA_bact"/>
    <property type="match status" value="1"/>
</dbReference>